<dbReference type="Proteomes" id="UP000005867">
    <property type="component" value="Chromosome"/>
</dbReference>
<evidence type="ECO:0000313" key="2">
    <source>
        <dbReference type="Proteomes" id="UP000005867"/>
    </source>
</evidence>
<organism evidence="1 2">
    <name type="scientific">Pyrobaculum ferrireducens</name>
    <dbReference type="NCBI Taxonomy" id="1104324"/>
    <lineage>
        <taxon>Archaea</taxon>
        <taxon>Thermoproteota</taxon>
        <taxon>Thermoprotei</taxon>
        <taxon>Thermoproteales</taxon>
        <taxon>Thermoproteaceae</taxon>
        <taxon>Pyrobaculum</taxon>
    </lineage>
</organism>
<sequence>MTLYTLAPRIYQPALHISRVSFSKFGVVYKTTVEQLRIIRRVGSICLTFSYMFSSVLKGAPASTMQRAVGLVEGARFGELCGYLGGLRPPPSPTMETSG</sequence>
<dbReference type="AlphaFoldDB" id="G7VC86"/>
<dbReference type="HOGENOM" id="CLU_2313902_0_0_2"/>
<dbReference type="BioCyc" id="PSP1104324:GJSN-2332-MONOMER"/>
<protein>
    <submittedName>
        <fullName evidence="1">Uncharacterized protein</fullName>
    </submittedName>
</protein>
<dbReference type="STRING" id="1104324.P186_2386"/>
<keyword evidence="2" id="KW-1185">Reference proteome</keyword>
<gene>
    <name evidence="1" type="ORF">P186_2386</name>
</gene>
<name>G7VC86_9CREN</name>
<proteinExistence type="predicted"/>
<reference evidence="1 2" key="1">
    <citation type="journal article" date="2012" name="J. Bacteriol.">
        <title>Complete genome sequence of strain 1860, a crenarchaeon of the genus pyrobaculum able to grow with various electron acceptors.</title>
        <authorList>
            <person name="Mardanov A.V."/>
            <person name="Gumerov V.M."/>
            <person name="Slobodkina G.B."/>
            <person name="Beletsky A.V."/>
            <person name="Bonch-Osmolovskaya E.A."/>
            <person name="Ravin N.V."/>
            <person name="Skryabin K.G."/>
        </authorList>
    </citation>
    <scope>NUCLEOTIDE SEQUENCE [LARGE SCALE GENOMIC DNA]</scope>
    <source>
        <strain evidence="1 2">1860</strain>
    </source>
</reference>
<evidence type="ECO:0000313" key="1">
    <source>
        <dbReference type="EMBL" id="AET33772.1"/>
    </source>
</evidence>
<dbReference type="EMBL" id="CP003098">
    <property type="protein sequence ID" value="AET33772.1"/>
    <property type="molecule type" value="Genomic_DNA"/>
</dbReference>
<dbReference type="KEGG" id="pyr:P186_2386"/>
<accession>G7VC86</accession>